<feature type="transmembrane region" description="Helical" evidence="1">
    <location>
        <begin position="12"/>
        <end position="32"/>
    </location>
</feature>
<protein>
    <submittedName>
        <fullName evidence="2">Uncharacterized protein</fullName>
    </submittedName>
</protein>
<accession>A0AAE8XDY5</accession>
<keyword evidence="1" id="KW-0812">Transmembrane</keyword>
<reference evidence="2 3" key="1">
    <citation type="submission" date="2021-08" db="EMBL/GenBank/DDBJ databases">
        <authorList>
            <person name="DeCurzio J.M.K."/>
            <person name="Krukonis G.P."/>
            <person name="Delesalle V.A."/>
        </authorList>
    </citation>
    <scope>NUCLEOTIDE SEQUENCE [LARGE SCALE GENOMIC DNA]</scope>
</reference>
<dbReference type="EMBL" id="MZ826350">
    <property type="protein sequence ID" value="UAV89627.1"/>
    <property type="molecule type" value="Genomic_DNA"/>
</dbReference>
<sequence>MLTKRYTNHIGHFILSILFFPWVLAWIAFYLANQRHNDEVDRMMWMAAQKG</sequence>
<name>A0AAE8XDY5_9CAUD</name>
<dbReference type="Proteomes" id="UP000828412">
    <property type="component" value="Segment"/>
</dbReference>
<keyword evidence="1" id="KW-0472">Membrane</keyword>
<dbReference type="RefSeq" id="YP_010766578.1">
    <property type="nucleotide sequence ID" value="NC_073680.1"/>
</dbReference>
<gene>
    <name evidence="2" type="primary">26</name>
    <name evidence="2" type="ORF">M51_26</name>
</gene>
<keyword evidence="3" id="KW-1185">Reference proteome</keyword>
<dbReference type="KEGG" id="vg:80266257"/>
<proteinExistence type="predicted"/>
<evidence type="ECO:0000256" key="1">
    <source>
        <dbReference type="SAM" id="Phobius"/>
    </source>
</evidence>
<organism evidence="2 3">
    <name type="scientific">Pseudomonas phage M5.1</name>
    <dbReference type="NCBI Taxonomy" id="2873460"/>
    <lineage>
        <taxon>Viruses</taxon>
        <taxon>Duplodnaviria</taxon>
        <taxon>Heunggongvirae</taxon>
        <taxon>Uroviricota</taxon>
        <taxon>Caudoviricetes</taxon>
        <taxon>Vandenendeviridae</taxon>
        <taxon>Gorskivirinae</taxon>
        <taxon>Kremarvirus</taxon>
        <taxon>Kremarvirus M51</taxon>
    </lineage>
</organism>
<evidence type="ECO:0000313" key="2">
    <source>
        <dbReference type="EMBL" id="UAV89627.1"/>
    </source>
</evidence>
<keyword evidence="1" id="KW-1133">Transmembrane helix</keyword>
<dbReference type="GeneID" id="80266257"/>
<evidence type="ECO:0000313" key="3">
    <source>
        <dbReference type="Proteomes" id="UP000828412"/>
    </source>
</evidence>